<dbReference type="AlphaFoldDB" id="A0A8J5L3W6"/>
<organism evidence="1 2">
    <name type="scientific">Zingiber officinale</name>
    <name type="common">Ginger</name>
    <name type="synonym">Amomum zingiber</name>
    <dbReference type="NCBI Taxonomy" id="94328"/>
    <lineage>
        <taxon>Eukaryota</taxon>
        <taxon>Viridiplantae</taxon>
        <taxon>Streptophyta</taxon>
        <taxon>Embryophyta</taxon>
        <taxon>Tracheophyta</taxon>
        <taxon>Spermatophyta</taxon>
        <taxon>Magnoliopsida</taxon>
        <taxon>Liliopsida</taxon>
        <taxon>Zingiberales</taxon>
        <taxon>Zingiberaceae</taxon>
        <taxon>Zingiber</taxon>
    </lineage>
</organism>
<sequence length="80" mass="8196">MILQPFAAASVKAVAMGALRSGAYKVNRELCLLSHPTCPPTASPTKGSLLGLVVTTAAGKVSHATTPPIGRIVELDQSLI</sequence>
<keyword evidence="2" id="KW-1185">Reference proteome</keyword>
<accession>A0A8J5L3W6</accession>
<comment type="caution">
    <text evidence="1">The sequence shown here is derived from an EMBL/GenBank/DDBJ whole genome shotgun (WGS) entry which is preliminary data.</text>
</comment>
<evidence type="ECO:0000313" key="2">
    <source>
        <dbReference type="Proteomes" id="UP000734854"/>
    </source>
</evidence>
<reference evidence="1 2" key="1">
    <citation type="submission" date="2020-08" db="EMBL/GenBank/DDBJ databases">
        <title>Plant Genome Project.</title>
        <authorList>
            <person name="Zhang R.-G."/>
        </authorList>
    </citation>
    <scope>NUCLEOTIDE SEQUENCE [LARGE SCALE GENOMIC DNA]</scope>
    <source>
        <tissue evidence="1">Rhizome</tissue>
    </source>
</reference>
<gene>
    <name evidence="1" type="ORF">ZIOFF_029002</name>
</gene>
<protein>
    <submittedName>
        <fullName evidence="1">Uncharacterized protein</fullName>
    </submittedName>
</protein>
<evidence type="ECO:0000313" key="1">
    <source>
        <dbReference type="EMBL" id="KAG6510955.1"/>
    </source>
</evidence>
<name>A0A8J5L3W6_ZINOF</name>
<proteinExistence type="predicted"/>
<dbReference type="Proteomes" id="UP000734854">
    <property type="component" value="Unassembled WGS sequence"/>
</dbReference>
<dbReference type="EMBL" id="JACMSC010000008">
    <property type="protein sequence ID" value="KAG6510955.1"/>
    <property type="molecule type" value="Genomic_DNA"/>
</dbReference>